<reference evidence="11 12" key="1">
    <citation type="submission" date="2020-01" db="EMBL/GenBank/DDBJ databases">
        <title>Kibdelosporangium persica a novel Actinomycetes from a hot desert in Iran.</title>
        <authorList>
            <person name="Safaei N."/>
            <person name="Zaburannyi N."/>
            <person name="Mueller R."/>
            <person name="Wink J."/>
        </authorList>
    </citation>
    <scope>NUCLEOTIDE SEQUENCE [LARGE SCALE GENOMIC DNA]</scope>
    <source>
        <strain evidence="11 12">4NS15</strain>
    </source>
</reference>
<dbReference type="Proteomes" id="UP000763557">
    <property type="component" value="Unassembled WGS sequence"/>
</dbReference>
<feature type="transmembrane region" description="Helical" evidence="9">
    <location>
        <begin position="123"/>
        <end position="144"/>
    </location>
</feature>
<organism evidence="11 12">
    <name type="scientific">Kibdelosporangium persicum</name>
    <dbReference type="NCBI Taxonomy" id="2698649"/>
    <lineage>
        <taxon>Bacteria</taxon>
        <taxon>Bacillati</taxon>
        <taxon>Actinomycetota</taxon>
        <taxon>Actinomycetes</taxon>
        <taxon>Pseudonocardiales</taxon>
        <taxon>Pseudonocardiaceae</taxon>
        <taxon>Kibdelosporangium</taxon>
    </lineage>
</organism>
<feature type="transmembrane region" description="Helical" evidence="9">
    <location>
        <begin position="32"/>
        <end position="50"/>
    </location>
</feature>
<feature type="domain" description="Signal transduction histidine kinase subgroup 3 dimerisation and phosphoacceptor" evidence="10">
    <location>
        <begin position="166"/>
        <end position="229"/>
    </location>
</feature>
<dbReference type="Gene3D" id="1.20.5.1930">
    <property type="match status" value="1"/>
</dbReference>
<evidence type="ECO:0000256" key="7">
    <source>
        <dbReference type="ARBA" id="ARBA00022840"/>
    </source>
</evidence>
<dbReference type="Pfam" id="PF07730">
    <property type="entry name" value="HisKA_3"/>
    <property type="match status" value="1"/>
</dbReference>
<sequence length="374" mass="39072">MKVGDIALAVVLTALSVVGAAATHHMTDVDRPIDLLGFVLAAGSALALTARRRWPEATLGVNTVLLTTYLLLAYPYGPVMGTFAVATYTVGRHLPLVRAATATGMALAVLVTHLLAHPASASGLYGLIPASGFAIIPLAIGVMIRVNRESTERARAEAIRERVSDERLRVAQEVHDVVGHGLAAIKMQADIALHLLTRKPEQAEIALKAISETSTEALDELRATLTVVRGRAPAPGLGLLPELTDRMSHAGVEVRLNVVGPQRAVPAAVDLAGYRIVQESLTNVLKHSPVKRATVKVGYEPDAVHIAVSNPAVSNPAVPDPAVPGPVNGVAAGDGFGIPGMRERVTSLGGQFSAGPTDDGRFEVRAAIPARGDD</sequence>
<evidence type="ECO:0000259" key="10">
    <source>
        <dbReference type="Pfam" id="PF07730"/>
    </source>
</evidence>
<evidence type="ECO:0000313" key="11">
    <source>
        <dbReference type="EMBL" id="NRN62825.1"/>
    </source>
</evidence>
<keyword evidence="9" id="KW-0472">Membrane</keyword>
<keyword evidence="9" id="KW-1133">Transmembrane helix</keyword>
<keyword evidence="7" id="KW-0067">ATP-binding</keyword>
<dbReference type="EC" id="2.7.13.3" evidence="2"/>
<evidence type="ECO:0000256" key="2">
    <source>
        <dbReference type="ARBA" id="ARBA00012438"/>
    </source>
</evidence>
<evidence type="ECO:0000256" key="1">
    <source>
        <dbReference type="ARBA" id="ARBA00000085"/>
    </source>
</evidence>
<dbReference type="RefSeq" id="WP_173123038.1">
    <property type="nucleotide sequence ID" value="NZ_CBCSGW010000042.1"/>
</dbReference>
<dbReference type="PANTHER" id="PTHR24421:SF10">
    <property type="entry name" value="NITRATE_NITRITE SENSOR PROTEIN NARQ"/>
    <property type="match status" value="1"/>
</dbReference>
<keyword evidence="5" id="KW-0547">Nucleotide-binding</keyword>
<gene>
    <name evidence="11" type="ORF">GC106_260</name>
</gene>
<evidence type="ECO:0000256" key="9">
    <source>
        <dbReference type="SAM" id="Phobius"/>
    </source>
</evidence>
<dbReference type="GO" id="GO:0016301">
    <property type="term" value="F:kinase activity"/>
    <property type="evidence" value="ECO:0007669"/>
    <property type="project" value="UniProtKB-KW"/>
</dbReference>
<evidence type="ECO:0000256" key="6">
    <source>
        <dbReference type="ARBA" id="ARBA00022777"/>
    </source>
</evidence>
<feature type="transmembrane region" description="Helical" evidence="9">
    <location>
        <begin position="57"/>
        <end position="76"/>
    </location>
</feature>
<keyword evidence="9" id="KW-0812">Transmembrane</keyword>
<keyword evidence="4" id="KW-0808">Transferase</keyword>
<evidence type="ECO:0000256" key="5">
    <source>
        <dbReference type="ARBA" id="ARBA00022741"/>
    </source>
</evidence>
<keyword evidence="6 11" id="KW-0418">Kinase</keyword>
<comment type="caution">
    <text evidence="11">The sequence shown here is derived from an EMBL/GenBank/DDBJ whole genome shotgun (WGS) entry which is preliminary data.</text>
</comment>
<evidence type="ECO:0000313" key="12">
    <source>
        <dbReference type="Proteomes" id="UP000763557"/>
    </source>
</evidence>
<keyword evidence="8" id="KW-0902">Two-component regulatory system</keyword>
<keyword evidence="3" id="KW-0597">Phosphoprotein</keyword>
<name>A0ABX2EVF6_9PSEU</name>
<dbReference type="PANTHER" id="PTHR24421">
    <property type="entry name" value="NITRATE/NITRITE SENSOR PROTEIN NARX-RELATED"/>
    <property type="match status" value="1"/>
</dbReference>
<feature type="transmembrane region" description="Helical" evidence="9">
    <location>
        <begin position="96"/>
        <end position="116"/>
    </location>
</feature>
<evidence type="ECO:0000256" key="8">
    <source>
        <dbReference type="ARBA" id="ARBA00023012"/>
    </source>
</evidence>
<dbReference type="SUPFAM" id="SSF55874">
    <property type="entry name" value="ATPase domain of HSP90 chaperone/DNA topoisomerase II/histidine kinase"/>
    <property type="match status" value="1"/>
</dbReference>
<dbReference type="Gene3D" id="3.30.565.10">
    <property type="entry name" value="Histidine kinase-like ATPase, C-terminal domain"/>
    <property type="match status" value="1"/>
</dbReference>
<proteinExistence type="predicted"/>
<dbReference type="InterPro" id="IPR036890">
    <property type="entry name" value="HATPase_C_sf"/>
</dbReference>
<comment type="catalytic activity">
    <reaction evidence="1">
        <text>ATP + protein L-histidine = ADP + protein N-phospho-L-histidine.</text>
        <dbReference type="EC" id="2.7.13.3"/>
    </reaction>
</comment>
<dbReference type="InterPro" id="IPR011712">
    <property type="entry name" value="Sig_transdc_His_kin_sub3_dim/P"/>
</dbReference>
<dbReference type="InterPro" id="IPR050482">
    <property type="entry name" value="Sensor_HK_TwoCompSys"/>
</dbReference>
<keyword evidence="12" id="KW-1185">Reference proteome</keyword>
<evidence type="ECO:0000256" key="4">
    <source>
        <dbReference type="ARBA" id="ARBA00022679"/>
    </source>
</evidence>
<evidence type="ECO:0000256" key="3">
    <source>
        <dbReference type="ARBA" id="ARBA00022553"/>
    </source>
</evidence>
<accession>A0ABX2EVF6</accession>
<protein>
    <recommendedName>
        <fullName evidence="2">histidine kinase</fullName>
        <ecNumber evidence="2">2.7.13.3</ecNumber>
    </recommendedName>
</protein>
<dbReference type="EMBL" id="JAAATY010000001">
    <property type="protein sequence ID" value="NRN62825.1"/>
    <property type="molecule type" value="Genomic_DNA"/>
</dbReference>
<dbReference type="CDD" id="cd16917">
    <property type="entry name" value="HATPase_UhpB-NarQ-NarX-like"/>
    <property type="match status" value="1"/>
</dbReference>